<organism evidence="3 4">
    <name type="scientific">Podospora comata</name>
    <dbReference type="NCBI Taxonomy" id="48703"/>
    <lineage>
        <taxon>Eukaryota</taxon>
        <taxon>Fungi</taxon>
        <taxon>Dikarya</taxon>
        <taxon>Ascomycota</taxon>
        <taxon>Pezizomycotina</taxon>
        <taxon>Sordariomycetes</taxon>
        <taxon>Sordariomycetidae</taxon>
        <taxon>Sordariales</taxon>
        <taxon>Podosporaceae</taxon>
        <taxon>Podospora</taxon>
    </lineage>
</organism>
<dbReference type="Gene3D" id="3.90.640.10">
    <property type="entry name" value="Actin, Chain A, domain 4"/>
    <property type="match status" value="1"/>
</dbReference>
<protein>
    <submittedName>
        <fullName evidence="3">Putative heat shock protein family 70 protein</fullName>
    </submittedName>
</protein>
<dbReference type="PANTHER" id="PTHR14187:SF5">
    <property type="entry name" value="HEAT SHOCK 70 KDA PROTEIN 12A"/>
    <property type="match status" value="1"/>
</dbReference>
<dbReference type="Pfam" id="PF00012">
    <property type="entry name" value="HSP70"/>
    <property type="match status" value="1"/>
</dbReference>
<evidence type="ECO:0000256" key="2">
    <source>
        <dbReference type="ARBA" id="ARBA00022840"/>
    </source>
</evidence>
<dbReference type="PANTHER" id="PTHR14187">
    <property type="entry name" value="ALPHA KINASE/ELONGATION FACTOR 2 KINASE"/>
    <property type="match status" value="1"/>
</dbReference>
<evidence type="ECO:0000313" key="3">
    <source>
        <dbReference type="EMBL" id="VBB78369.1"/>
    </source>
</evidence>
<keyword evidence="2" id="KW-0067">ATP-binding</keyword>
<evidence type="ECO:0000313" key="4">
    <source>
        <dbReference type="Proteomes" id="UP000280685"/>
    </source>
</evidence>
<keyword evidence="4" id="KW-1185">Reference proteome</keyword>
<gene>
    <name evidence="3" type="ORF">PODCO_310312</name>
</gene>
<dbReference type="InterPro" id="IPR013126">
    <property type="entry name" value="Hsp_70_fam"/>
</dbReference>
<proteinExistence type="predicted"/>
<dbReference type="EMBL" id="LR026966">
    <property type="protein sequence ID" value="VBB78369.1"/>
    <property type="molecule type" value="Genomic_DNA"/>
</dbReference>
<sequence>MAPPTINPTTIVAVDMGTTFTSIAWASSAKPDEVTILREWPTADLSNKPGEKHPEGKVDGIRHYQRVPTKLSKTGKWGFDVSDDTPADQVMEWFKLGLYPWARRLTPRQLEFINAGPSPESLVTKFLTSLLGYAKTKMNFKSLPTDFEYVATVPANWNNDSKEKTRTAFHTALRAAGMPSGTIHLLSEPEAAAIYAINEKAERTADTDTKLEVGDTFVIIDAGGGTVDLVIYTITNLNPLKVKEVGLRDGDLAGSAQLNMRFREYLHNRFWCVPGYALLSRNMRERHISPAMAKFEFEASTKRCFTKSSGTHEFPLNLILNNEQAGVYNDKIKVSSDHLEDIFRPTVGIIVKKVNEQQDACPTKPIKAFILVGGFAGSPYLRGEIKQAYIWRKDSQMRTEVPLITPPEPDLAVTRGAIMKGLSLVGDGSSCLTPRSIPVWRPRHFMTGIPAFRVLTPWFCFSSGATTWRRASRSRFRSIIGSGWKTGGLHS</sequence>
<reference evidence="3" key="1">
    <citation type="submission" date="2018-02" db="EMBL/GenBank/DDBJ databases">
        <authorList>
            <person name="Silar P."/>
        </authorList>
    </citation>
    <scope>NUCLEOTIDE SEQUENCE [LARGE SCALE GENOMIC DNA]</scope>
    <source>
        <strain evidence="3">T</strain>
    </source>
</reference>
<evidence type="ECO:0000256" key="1">
    <source>
        <dbReference type="ARBA" id="ARBA00022741"/>
    </source>
</evidence>
<accession>A0ABY6S7U0</accession>
<dbReference type="Gene3D" id="3.30.420.40">
    <property type="match status" value="2"/>
</dbReference>
<keyword evidence="1" id="KW-0547">Nucleotide-binding</keyword>
<name>A0ABY6S7U0_PODCO</name>
<dbReference type="SUPFAM" id="SSF53067">
    <property type="entry name" value="Actin-like ATPase domain"/>
    <property type="match status" value="2"/>
</dbReference>
<dbReference type="InterPro" id="IPR043129">
    <property type="entry name" value="ATPase_NBD"/>
</dbReference>
<keyword evidence="3" id="KW-0346">Stress response</keyword>
<dbReference type="Proteomes" id="UP000280685">
    <property type="component" value="Chromosome 3"/>
</dbReference>
<dbReference type="PRINTS" id="PR00301">
    <property type="entry name" value="HEATSHOCK70"/>
</dbReference>
<dbReference type="CDD" id="cd10170">
    <property type="entry name" value="ASKHA_NBD_HSP70"/>
    <property type="match status" value="1"/>
</dbReference>